<dbReference type="EMBL" id="JAHBAY010000010">
    <property type="protein sequence ID" value="MBT0771954.1"/>
    <property type="molecule type" value="Genomic_DNA"/>
</dbReference>
<comment type="caution">
    <text evidence="2">The sequence shown here is derived from an EMBL/GenBank/DDBJ whole genome shotgun (WGS) entry which is preliminary data.</text>
</comment>
<sequence length="164" mass="16959">MSEEDDVMFRVRSKRSALRAAVAVPAAVLLLAGCGGDDEEPVDRADAVPQTSASSPAAVDTQETLDQLNGQLEKAAEQAGAEGFGALACESVQGALLGGQAGDEEATREGLSQVLDSILTGARRGSDSLDDADLDATMKQQCPDVRQDALRKTGANSMKDLLPA</sequence>
<organism evidence="2 3">
    <name type="scientific">Kineosporia corallincola</name>
    <dbReference type="NCBI Taxonomy" id="2835133"/>
    <lineage>
        <taxon>Bacteria</taxon>
        <taxon>Bacillati</taxon>
        <taxon>Actinomycetota</taxon>
        <taxon>Actinomycetes</taxon>
        <taxon>Kineosporiales</taxon>
        <taxon>Kineosporiaceae</taxon>
        <taxon>Kineosporia</taxon>
    </lineage>
</organism>
<dbReference type="Proteomes" id="UP001197247">
    <property type="component" value="Unassembled WGS sequence"/>
</dbReference>
<feature type="region of interest" description="Disordered" evidence="1">
    <location>
        <begin position="38"/>
        <end position="63"/>
    </location>
</feature>
<name>A0ABS5TQK1_9ACTN</name>
<protein>
    <recommendedName>
        <fullName evidence="4">Small secreted protein</fullName>
    </recommendedName>
</protein>
<evidence type="ECO:0000313" key="3">
    <source>
        <dbReference type="Proteomes" id="UP001197247"/>
    </source>
</evidence>
<feature type="compositionally biased region" description="Polar residues" evidence="1">
    <location>
        <begin position="49"/>
        <end position="63"/>
    </location>
</feature>
<evidence type="ECO:0008006" key="4">
    <source>
        <dbReference type="Google" id="ProtNLM"/>
    </source>
</evidence>
<feature type="region of interest" description="Disordered" evidence="1">
    <location>
        <begin position="145"/>
        <end position="164"/>
    </location>
</feature>
<evidence type="ECO:0000313" key="2">
    <source>
        <dbReference type="EMBL" id="MBT0771954.1"/>
    </source>
</evidence>
<reference evidence="2 3" key="1">
    <citation type="submission" date="2021-05" db="EMBL/GenBank/DDBJ databases">
        <title>Kineosporia and Streptomyces sp. nov. two new marine actinobacteria isolated from Coral.</title>
        <authorList>
            <person name="Buangrab K."/>
            <person name="Sutthacheep M."/>
            <person name="Yeemin T."/>
            <person name="Harunari E."/>
            <person name="Igarashi Y."/>
            <person name="Kanchanasin P."/>
            <person name="Tanasupawat S."/>
            <person name="Phongsopitanun W."/>
        </authorList>
    </citation>
    <scope>NUCLEOTIDE SEQUENCE [LARGE SCALE GENOMIC DNA]</scope>
    <source>
        <strain evidence="2 3">J2-2</strain>
    </source>
</reference>
<dbReference type="RefSeq" id="WP_214158314.1">
    <property type="nucleotide sequence ID" value="NZ_JAHBAY010000010.1"/>
</dbReference>
<gene>
    <name evidence="2" type="ORF">KIH74_23635</name>
</gene>
<evidence type="ECO:0000256" key="1">
    <source>
        <dbReference type="SAM" id="MobiDB-lite"/>
    </source>
</evidence>
<accession>A0ABS5TQK1</accession>
<keyword evidence="3" id="KW-1185">Reference proteome</keyword>
<proteinExistence type="predicted"/>